<comment type="caution">
    <text evidence="2">The sequence shown here is derived from an EMBL/GenBank/DDBJ whole genome shotgun (WGS) entry which is preliminary data.</text>
</comment>
<gene>
    <name evidence="2" type="ORF">M0812_12180</name>
</gene>
<reference evidence="2" key="1">
    <citation type="submission" date="2022-08" db="EMBL/GenBank/DDBJ databases">
        <title>Novel sulphate-reducing endosymbionts in the free-living metamonad Anaeramoeba.</title>
        <authorList>
            <person name="Jerlstrom-Hultqvist J."/>
            <person name="Cepicka I."/>
            <person name="Gallot-Lavallee L."/>
            <person name="Salas-Leiva D."/>
            <person name="Curtis B.A."/>
            <person name="Zahonova K."/>
            <person name="Pipaliya S."/>
            <person name="Dacks J."/>
            <person name="Roger A.J."/>
        </authorList>
    </citation>
    <scope>NUCLEOTIDE SEQUENCE</scope>
    <source>
        <strain evidence="2">Busselton2</strain>
    </source>
</reference>
<accession>A0AAV7ZM93</accession>
<protein>
    <submittedName>
        <fullName evidence="2">Uncharacterized protein</fullName>
    </submittedName>
</protein>
<evidence type="ECO:0000313" key="3">
    <source>
        <dbReference type="Proteomes" id="UP001146793"/>
    </source>
</evidence>
<dbReference type="EMBL" id="JANTQA010000026">
    <property type="protein sequence ID" value="KAJ3442445.1"/>
    <property type="molecule type" value="Genomic_DNA"/>
</dbReference>
<dbReference type="Proteomes" id="UP001146793">
    <property type="component" value="Unassembled WGS sequence"/>
</dbReference>
<dbReference type="AlphaFoldDB" id="A0AAV7ZM93"/>
<feature type="compositionally biased region" description="Acidic residues" evidence="1">
    <location>
        <begin position="216"/>
        <end position="226"/>
    </location>
</feature>
<evidence type="ECO:0000313" key="2">
    <source>
        <dbReference type="EMBL" id="KAJ3442445.1"/>
    </source>
</evidence>
<proteinExistence type="predicted"/>
<organism evidence="2 3">
    <name type="scientific">Anaeramoeba flamelloides</name>
    <dbReference type="NCBI Taxonomy" id="1746091"/>
    <lineage>
        <taxon>Eukaryota</taxon>
        <taxon>Metamonada</taxon>
        <taxon>Anaeramoebidae</taxon>
        <taxon>Anaeramoeba</taxon>
    </lineage>
</organism>
<sequence>MSFPIFDWFQLILGKHSLEKKNEELSTQVCNVFNLVHPDFISTINNDAKKNSVKFHNSCIKYGIKVPKNVNENCLADQMTMVVNDFLFSVLWSLMFNWKPLSSLQPFKKKAKHKDDQILSTYFGCCNKVFHLQVLDCSGNFTEIEFLFQMTFFEISILKDKKKNSKLIFNYPNCQSQILCENTFFLLLKIMVNPTNIQKRNKNYFFTQSKNKKNSEEEEEEEEEEEKKEQTIN</sequence>
<feature type="region of interest" description="Disordered" evidence="1">
    <location>
        <begin position="208"/>
        <end position="233"/>
    </location>
</feature>
<name>A0AAV7ZM93_9EUKA</name>
<evidence type="ECO:0000256" key="1">
    <source>
        <dbReference type="SAM" id="MobiDB-lite"/>
    </source>
</evidence>